<feature type="domain" description="GH18" evidence="4">
    <location>
        <begin position="1"/>
        <end position="125"/>
    </location>
</feature>
<name>A0A1V6VF67_PENNA</name>
<evidence type="ECO:0000256" key="3">
    <source>
        <dbReference type="ARBA" id="ARBA00023026"/>
    </source>
</evidence>
<dbReference type="Proteomes" id="UP000191691">
    <property type="component" value="Unassembled WGS sequence"/>
</dbReference>
<dbReference type="GO" id="GO:0008061">
    <property type="term" value="F:chitin binding"/>
    <property type="evidence" value="ECO:0007669"/>
    <property type="project" value="UniProtKB-KW"/>
</dbReference>
<dbReference type="InterPro" id="IPR029070">
    <property type="entry name" value="Chitinase_insertion_sf"/>
</dbReference>
<evidence type="ECO:0000256" key="2">
    <source>
        <dbReference type="ARBA" id="ARBA00022669"/>
    </source>
</evidence>
<gene>
    <name evidence="5" type="ORF">PENNAL_c0550G10173</name>
</gene>
<dbReference type="Gene3D" id="3.20.20.80">
    <property type="entry name" value="Glycosidases"/>
    <property type="match status" value="2"/>
</dbReference>
<dbReference type="InterPro" id="IPR001223">
    <property type="entry name" value="Glyco_hydro18_cat"/>
</dbReference>
<dbReference type="GO" id="GO:0005975">
    <property type="term" value="P:carbohydrate metabolic process"/>
    <property type="evidence" value="ECO:0007669"/>
    <property type="project" value="InterPro"/>
</dbReference>
<dbReference type="STRING" id="60175.A0A1V6VF67"/>
<evidence type="ECO:0000256" key="1">
    <source>
        <dbReference type="ARBA" id="ARBA00008682"/>
    </source>
</evidence>
<dbReference type="AlphaFoldDB" id="A0A1V6VF67"/>
<accession>A0A1V6VF67</accession>
<keyword evidence="6" id="KW-1185">Reference proteome</keyword>
<dbReference type="EMBL" id="MOOB01000550">
    <property type="protein sequence ID" value="OQE49103.1"/>
    <property type="molecule type" value="Genomic_DNA"/>
</dbReference>
<evidence type="ECO:0000313" key="6">
    <source>
        <dbReference type="Proteomes" id="UP000191691"/>
    </source>
</evidence>
<dbReference type="InterPro" id="IPR017853">
    <property type="entry name" value="GH"/>
</dbReference>
<dbReference type="PANTHER" id="PTHR47700">
    <property type="entry name" value="V CHITINASE, PUTATIVE (AFU_ORTHOLOGUE AFUA_6G13720)-RELATED"/>
    <property type="match status" value="1"/>
</dbReference>
<dbReference type="Gene3D" id="3.10.50.10">
    <property type="match status" value="1"/>
</dbReference>
<evidence type="ECO:0000259" key="4">
    <source>
        <dbReference type="Pfam" id="PF00704"/>
    </source>
</evidence>
<dbReference type="PANTHER" id="PTHR47700:SF2">
    <property type="entry name" value="CHITINASE"/>
    <property type="match status" value="1"/>
</dbReference>
<keyword evidence="3" id="KW-0843">Virulence</keyword>
<proteinExistence type="inferred from homology"/>
<dbReference type="InterPro" id="IPR053214">
    <property type="entry name" value="LysM12-like"/>
</dbReference>
<dbReference type="Pfam" id="PF00704">
    <property type="entry name" value="Glyco_hydro_18"/>
    <property type="match status" value="1"/>
</dbReference>
<dbReference type="SUPFAM" id="SSF51445">
    <property type="entry name" value="(Trans)glycosidases"/>
    <property type="match status" value="1"/>
</dbReference>
<protein>
    <recommendedName>
        <fullName evidence="4">GH18 domain-containing protein</fullName>
    </recommendedName>
</protein>
<keyword evidence="2" id="KW-0147">Chitin-binding</keyword>
<dbReference type="OMA" id="DFARSEC"/>
<evidence type="ECO:0000313" key="5">
    <source>
        <dbReference type="EMBL" id="OQE49103.1"/>
    </source>
</evidence>
<comment type="caution">
    <text evidence="5">The sequence shown here is derived from an EMBL/GenBank/DDBJ whole genome shotgun (WGS) entry which is preliminary data.</text>
</comment>
<sequence length="141" mass="16011">MSYDLHGKWDLGNDWLDPVLNSHTNLTEITNALDLIWSKNVPSHKVVHGLACYARTCSDEVGILLNSEISDIMDEQQISSTFDKDAAVKILKFNTNQWLTYDNGDTLKLKTDFARSECLGGVMVWLCLTTCHRETFILYPI</sequence>
<organism evidence="5 6">
    <name type="scientific">Penicillium nalgiovense</name>
    <dbReference type="NCBI Taxonomy" id="60175"/>
    <lineage>
        <taxon>Eukaryota</taxon>
        <taxon>Fungi</taxon>
        <taxon>Dikarya</taxon>
        <taxon>Ascomycota</taxon>
        <taxon>Pezizomycotina</taxon>
        <taxon>Eurotiomycetes</taxon>
        <taxon>Eurotiomycetidae</taxon>
        <taxon>Eurotiales</taxon>
        <taxon>Aspergillaceae</taxon>
        <taxon>Penicillium</taxon>
    </lineage>
</organism>
<comment type="similarity">
    <text evidence="1">Belongs to the glycosyl hydrolase 18 family. Chitinase class V subfamily.</text>
</comment>
<reference evidence="6" key="1">
    <citation type="journal article" date="2017" name="Nat. Microbiol.">
        <title>Global analysis of biosynthetic gene clusters reveals vast potential of secondary metabolite production in Penicillium species.</title>
        <authorList>
            <person name="Nielsen J.C."/>
            <person name="Grijseels S."/>
            <person name="Prigent S."/>
            <person name="Ji B."/>
            <person name="Dainat J."/>
            <person name="Nielsen K.F."/>
            <person name="Frisvad J.C."/>
            <person name="Workman M."/>
            <person name="Nielsen J."/>
        </authorList>
    </citation>
    <scope>NUCLEOTIDE SEQUENCE [LARGE SCALE GENOMIC DNA]</scope>
    <source>
        <strain evidence="6">IBT 13039</strain>
    </source>
</reference>